<sequence length="76" mass="9017">MMTDLKIGEEVWIISFEVDNDFYLLSKQVITELLEDQVECEDEFNTFHVSYDDIYRSKAEAFNAMIERLTQVRDVS</sequence>
<accession>A0ABW8DAN0</accession>
<organism evidence="1 2">
    <name type="scientific">Legionella lytica</name>
    <dbReference type="NCBI Taxonomy" id="96232"/>
    <lineage>
        <taxon>Bacteria</taxon>
        <taxon>Pseudomonadati</taxon>
        <taxon>Pseudomonadota</taxon>
        <taxon>Gammaproteobacteria</taxon>
        <taxon>Legionellales</taxon>
        <taxon>Legionellaceae</taxon>
        <taxon>Legionella</taxon>
    </lineage>
</organism>
<name>A0ABW8DAN0_9GAMM</name>
<protein>
    <submittedName>
        <fullName evidence="1">Uncharacterized protein</fullName>
    </submittedName>
</protein>
<dbReference type="EMBL" id="JBGORX010000009">
    <property type="protein sequence ID" value="MFJ1269772.1"/>
    <property type="molecule type" value="Genomic_DNA"/>
</dbReference>
<dbReference type="RefSeq" id="WP_400188588.1">
    <property type="nucleotide sequence ID" value="NZ_JBGORX010000009.1"/>
</dbReference>
<reference evidence="1 2" key="1">
    <citation type="submission" date="2024-08" db="EMBL/GenBank/DDBJ databases">
        <title>Draft Genome Sequence of Legionella lytica strain DSB2004, Isolated From a Fire Sprinkler System.</title>
        <authorList>
            <person name="Everhart A.D."/>
            <person name="Kidane D.T."/>
            <person name="Farone A.L."/>
            <person name="Farone M.B."/>
        </authorList>
    </citation>
    <scope>NUCLEOTIDE SEQUENCE [LARGE SCALE GENOMIC DNA]</scope>
    <source>
        <strain evidence="1 2">DSB2004</strain>
    </source>
</reference>
<proteinExistence type="predicted"/>
<evidence type="ECO:0000313" key="2">
    <source>
        <dbReference type="Proteomes" id="UP001615550"/>
    </source>
</evidence>
<comment type="caution">
    <text evidence="1">The sequence shown here is derived from an EMBL/GenBank/DDBJ whole genome shotgun (WGS) entry which is preliminary data.</text>
</comment>
<keyword evidence="2" id="KW-1185">Reference proteome</keyword>
<dbReference type="Proteomes" id="UP001615550">
    <property type="component" value="Unassembled WGS sequence"/>
</dbReference>
<gene>
    <name evidence="1" type="ORF">ACD661_14500</name>
</gene>
<evidence type="ECO:0000313" key="1">
    <source>
        <dbReference type="EMBL" id="MFJ1269772.1"/>
    </source>
</evidence>